<evidence type="ECO:0000313" key="1">
    <source>
        <dbReference type="EMBL" id="CAJ0887471.1"/>
    </source>
</evidence>
<dbReference type="Pfam" id="PF13242">
    <property type="entry name" value="Hydrolase_like"/>
    <property type="match status" value="1"/>
</dbReference>
<name>A0AA48M588_9ZZZZ</name>
<protein>
    <recommendedName>
        <fullName evidence="2">TIGR01459 family HAD-type hydrolase</fullName>
    </recommendedName>
</protein>
<dbReference type="PANTHER" id="PTHR19288:SF90">
    <property type="entry name" value="OS08G0542600 PROTEIN"/>
    <property type="match status" value="1"/>
</dbReference>
<gene>
    <name evidence="1" type="ORF">AMST5_03796</name>
</gene>
<sequence>MTQAAGGVPEIAGLHELVGRYDAILCDVWGVLIDGKKRFPAAAEALKDFREQGGRVVLVTNASRPDAEVRRQLLDLGLPQHAFDDLVSAGELTLLDMISRKGQSCYHLGPPRDNGLFEEAERRLGVPLRKVGPEEADYVVCTGLFEERDEIPQDYDDQLAALKARDLTMLCANPDIIVAIGEDVVYCAGALAERYAAMGGKVLMFGKPHAPIYAAARERLARLNGGAPVPDARIVAVGDGALTDLAGAGRAGLDCVFITDGVHGDELRPGGDGVDSAALARLIQVAGTRPVALARAIFW</sequence>
<dbReference type="NCBIfam" id="TIGR01459">
    <property type="entry name" value="HAD-SF-IIA-hyp4"/>
    <property type="match status" value="1"/>
</dbReference>
<dbReference type="InterPro" id="IPR006356">
    <property type="entry name" value="HAD-SF_hydro_IIA_hyp3"/>
</dbReference>
<dbReference type="AlphaFoldDB" id="A0AA48M588"/>
<dbReference type="CDD" id="cd07525">
    <property type="entry name" value="HAD_like"/>
    <property type="match status" value="1"/>
</dbReference>
<dbReference type="SUPFAM" id="SSF56784">
    <property type="entry name" value="HAD-like"/>
    <property type="match status" value="1"/>
</dbReference>
<dbReference type="NCBIfam" id="TIGR01460">
    <property type="entry name" value="HAD-SF-IIA"/>
    <property type="match status" value="1"/>
</dbReference>
<reference evidence="1" key="1">
    <citation type="submission" date="2023-07" db="EMBL/GenBank/DDBJ databases">
        <authorList>
            <person name="Pelsma A.J. K."/>
        </authorList>
    </citation>
    <scope>NUCLEOTIDE SEQUENCE</scope>
</reference>
<dbReference type="InterPro" id="IPR006357">
    <property type="entry name" value="HAD-SF_hydro_IIA"/>
</dbReference>
<dbReference type="GO" id="GO:0005737">
    <property type="term" value="C:cytoplasm"/>
    <property type="evidence" value="ECO:0007669"/>
    <property type="project" value="TreeGrafter"/>
</dbReference>
<dbReference type="Pfam" id="PF13344">
    <property type="entry name" value="Hydrolase_6"/>
    <property type="match status" value="1"/>
</dbReference>
<dbReference type="Gene3D" id="3.40.50.1000">
    <property type="entry name" value="HAD superfamily/HAD-like"/>
    <property type="match status" value="2"/>
</dbReference>
<dbReference type="InterPro" id="IPR036412">
    <property type="entry name" value="HAD-like_sf"/>
</dbReference>
<evidence type="ECO:0008006" key="2">
    <source>
        <dbReference type="Google" id="ProtNLM"/>
    </source>
</evidence>
<dbReference type="PANTHER" id="PTHR19288">
    <property type="entry name" value="4-NITROPHENYLPHOSPHATASE-RELATED"/>
    <property type="match status" value="1"/>
</dbReference>
<organism evidence="1">
    <name type="scientific">freshwater sediment metagenome</name>
    <dbReference type="NCBI Taxonomy" id="556182"/>
    <lineage>
        <taxon>unclassified sequences</taxon>
        <taxon>metagenomes</taxon>
        <taxon>ecological metagenomes</taxon>
    </lineage>
</organism>
<dbReference type="InterPro" id="IPR023214">
    <property type="entry name" value="HAD_sf"/>
</dbReference>
<dbReference type="EMBL" id="OY288114">
    <property type="protein sequence ID" value="CAJ0887471.1"/>
    <property type="molecule type" value="Genomic_DNA"/>
</dbReference>
<accession>A0AA48M588</accession>
<proteinExistence type="predicted"/>
<dbReference type="GO" id="GO:0016791">
    <property type="term" value="F:phosphatase activity"/>
    <property type="evidence" value="ECO:0007669"/>
    <property type="project" value="TreeGrafter"/>
</dbReference>